<comment type="caution">
    <text evidence="2">The sequence shown here is derived from an EMBL/GenBank/DDBJ whole genome shotgun (WGS) entry which is preliminary data.</text>
</comment>
<dbReference type="Proteomes" id="UP000591537">
    <property type="component" value="Unassembled WGS sequence"/>
</dbReference>
<evidence type="ECO:0000313" key="2">
    <source>
        <dbReference type="EMBL" id="MBB6081095.1"/>
    </source>
</evidence>
<proteinExistence type="predicted"/>
<dbReference type="Gene3D" id="3.40.109.10">
    <property type="entry name" value="NADH Oxidase"/>
    <property type="match status" value="1"/>
</dbReference>
<name>A0A7W9WLX7_9ACTN</name>
<dbReference type="PANTHER" id="PTHR43745:SF2">
    <property type="entry name" value="NITROREDUCTASE MJ1384-RELATED"/>
    <property type="match status" value="1"/>
</dbReference>
<dbReference type="GO" id="GO:0016491">
    <property type="term" value="F:oxidoreductase activity"/>
    <property type="evidence" value="ECO:0007669"/>
    <property type="project" value="InterPro"/>
</dbReference>
<evidence type="ECO:0000313" key="3">
    <source>
        <dbReference type="Proteomes" id="UP000591537"/>
    </source>
</evidence>
<dbReference type="SUPFAM" id="SSF55469">
    <property type="entry name" value="FMN-dependent nitroreductase-like"/>
    <property type="match status" value="1"/>
</dbReference>
<gene>
    <name evidence="2" type="ORF">HNR57_007046</name>
</gene>
<evidence type="ECO:0000259" key="1">
    <source>
        <dbReference type="Pfam" id="PF00881"/>
    </source>
</evidence>
<dbReference type="CDD" id="cd02142">
    <property type="entry name" value="McbC_SagB-like_oxidoreductase"/>
    <property type="match status" value="1"/>
</dbReference>
<reference evidence="2 3" key="1">
    <citation type="submission" date="2020-08" db="EMBL/GenBank/DDBJ databases">
        <title>Genomic Encyclopedia of Type Strains, Phase IV (KMG-IV): sequencing the most valuable type-strain genomes for metagenomic binning, comparative biology and taxonomic classification.</title>
        <authorList>
            <person name="Goeker M."/>
        </authorList>
    </citation>
    <scope>NUCLEOTIDE SEQUENCE [LARGE SCALE GENOMIC DNA]</scope>
    <source>
        <strain evidence="2 3">DSM 43350</strain>
    </source>
</reference>
<dbReference type="NCBIfam" id="TIGR03605">
    <property type="entry name" value="antibiot_sagB"/>
    <property type="match status" value="1"/>
</dbReference>
<dbReference type="Pfam" id="PF00881">
    <property type="entry name" value="Nitroreductase"/>
    <property type="match status" value="1"/>
</dbReference>
<accession>A0A7W9WLX7</accession>
<dbReference type="EMBL" id="JACHGV010000015">
    <property type="protein sequence ID" value="MBB6081095.1"/>
    <property type="molecule type" value="Genomic_DNA"/>
</dbReference>
<feature type="domain" description="Nitroreductase" evidence="1">
    <location>
        <begin position="177"/>
        <end position="351"/>
    </location>
</feature>
<dbReference type="PANTHER" id="PTHR43745">
    <property type="entry name" value="NITROREDUCTASE MJ1384-RELATED"/>
    <property type="match status" value="1"/>
</dbReference>
<dbReference type="AlphaFoldDB" id="A0A7W9WLX7"/>
<keyword evidence="3" id="KW-1185">Reference proteome</keyword>
<dbReference type="InterPro" id="IPR000415">
    <property type="entry name" value="Nitroreductase-like"/>
</dbReference>
<organism evidence="2 3">
    <name type="scientific">Streptomyces paradoxus</name>
    <dbReference type="NCBI Taxonomy" id="66375"/>
    <lineage>
        <taxon>Bacteria</taxon>
        <taxon>Bacillati</taxon>
        <taxon>Actinomycetota</taxon>
        <taxon>Actinomycetes</taxon>
        <taxon>Kitasatosporales</taxon>
        <taxon>Streptomycetaceae</taxon>
        <taxon>Streptomyces</taxon>
    </lineage>
</organism>
<dbReference type="InterPro" id="IPR029479">
    <property type="entry name" value="Nitroreductase"/>
</dbReference>
<dbReference type="InterPro" id="IPR052544">
    <property type="entry name" value="Bacteriocin_Proc_Enz"/>
</dbReference>
<protein>
    <submittedName>
        <fullName evidence="2">SagB-type dehydrogenase family enzyme</fullName>
    </submittedName>
</protein>
<sequence length="361" mass="40375">MTDTVRYRLAGDLVLRPAAGHVQVYMADGTYAEAGQWLLALAGELTDPEGFTQQDFLSVARELRHVPTNAWDILCACGIIRPSLLDGTPDSQPPKFPWTSMGWGMAQLLHEATVNTEFVQDDVDGWKQTAQVGSSLAAVGSGPPVTRDVDAFAQDVIDLKDPPTDRPNTDFFDVLINRRTRRTFNPSTRLTEQNLLTLLHFSARAHGSLRNPFFGDHILRTSPSGGARHPVEIYPQILRVDGFPQGNYHYDPVEHRLRRLGHTSNALLRQLGQNQSGCRNVPLAFIITARFSRNLWKYRYAKSFLFTYLDVGHFVQTLILCCQAVGLKTFLTPALNVKVAQQHLHLEDIYDECATYLVCAG</sequence>
<dbReference type="InterPro" id="IPR020051">
    <property type="entry name" value="SagB-type_dehydrogenase"/>
</dbReference>